<evidence type="ECO:0000256" key="1">
    <source>
        <dbReference type="SAM" id="Coils"/>
    </source>
</evidence>
<dbReference type="EMBL" id="VBRY01000007">
    <property type="protein sequence ID" value="TLS67089.1"/>
    <property type="molecule type" value="Genomic_DNA"/>
</dbReference>
<comment type="caution">
    <text evidence="2">The sequence shown here is derived from an EMBL/GenBank/DDBJ whole genome shotgun (WGS) entry which is preliminary data.</text>
</comment>
<organism evidence="2 3">
    <name type="scientific">Mariprofundus erugo</name>
    <dbReference type="NCBI Taxonomy" id="2528639"/>
    <lineage>
        <taxon>Bacteria</taxon>
        <taxon>Pseudomonadati</taxon>
        <taxon>Pseudomonadota</taxon>
        <taxon>Candidatius Mariprofundia</taxon>
        <taxon>Mariprofundales</taxon>
        <taxon>Mariprofundaceae</taxon>
        <taxon>Mariprofundus</taxon>
    </lineage>
</organism>
<reference evidence="2 3" key="1">
    <citation type="journal article" date="2019" name="Appl. Environ. Microbiol.">
        <title>Environmental Evidence and Genomic Insight of Iron-oxidizing Bacteria Preference Towards More Corrosion Resistant Stainless Steel at Higher Salinities.</title>
        <authorList>
            <person name="Garrison C.E."/>
            <person name="Price K.A."/>
            <person name="Field E.K."/>
        </authorList>
    </citation>
    <scope>NUCLEOTIDE SEQUENCE [LARGE SCALE GENOMIC DNA]</scope>
    <source>
        <strain evidence="2 3">P3</strain>
    </source>
</reference>
<evidence type="ECO:0000313" key="3">
    <source>
        <dbReference type="Proteomes" id="UP000306585"/>
    </source>
</evidence>
<accession>A0A5R9GQB5</accession>
<sequence length="48" mass="5142">MGPPEAPPAPSNAELEENARLKAEADALRQALDQKKAELETLKAATQQ</sequence>
<feature type="coiled-coil region" evidence="1">
    <location>
        <begin position="11"/>
        <end position="48"/>
    </location>
</feature>
<name>A0A5R9GQB5_9PROT</name>
<keyword evidence="1" id="KW-0175">Coiled coil</keyword>
<keyword evidence="3" id="KW-1185">Reference proteome</keyword>
<protein>
    <submittedName>
        <fullName evidence="2">S-adenosyl-L-homocysteine hydrolase</fullName>
    </submittedName>
</protein>
<gene>
    <name evidence="2" type="ORF">FEF65_08895</name>
</gene>
<dbReference type="AlphaFoldDB" id="A0A5R9GQB5"/>
<dbReference type="GO" id="GO:0016787">
    <property type="term" value="F:hydrolase activity"/>
    <property type="evidence" value="ECO:0007669"/>
    <property type="project" value="UniProtKB-KW"/>
</dbReference>
<dbReference type="Proteomes" id="UP000306585">
    <property type="component" value="Unassembled WGS sequence"/>
</dbReference>
<proteinExistence type="predicted"/>
<evidence type="ECO:0000313" key="2">
    <source>
        <dbReference type="EMBL" id="TLS67089.1"/>
    </source>
</evidence>
<keyword evidence="2" id="KW-0378">Hydrolase</keyword>